<dbReference type="GeneID" id="5890589"/>
<organism evidence="3 4">
    <name type="scientific">Monosiga brevicollis</name>
    <name type="common">Choanoflagellate</name>
    <dbReference type="NCBI Taxonomy" id="81824"/>
    <lineage>
        <taxon>Eukaryota</taxon>
        <taxon>Choanoflagellata</taxon>
        <taxon>Craspedida</taxon>
        <taxon>Salpingoecidae</taxon>
        <taxon>Monosiga</taxon>
    </lineage>
</organism>
<accession>A9UY51</accession>
<feature type="compositionally biased region" description="Low complexity" evidence="1">
    <location>
        <begin position="1"/>
        <end position="11"/>
    </location>
</feature>
<dbReference type="AlphaFoldDB" id="A9UY51"/>
<dbReference type="FunCoup" id="A9UY51">
    <property type="interactions" value="169"/>
</dbReference>
<dbReference type="PANTHER" id="PTHR31854">
    <property type="entry name" value="TUBULIN POLYGLUTAMYLASE COMPLEX SUBUNIT 2"/>
    <property type="match status" value="1"/>
</dbReference>
<dbReference type="InterPro" id="IPR018958">
    <property type="entry name" value="Knr4/Smi1-like_dom"/>
</dbReference>
<dbReference type="SMART" id="SM00860">
    <property type="entry name" value="SMI1_KNR4"/>
    <property type="match status" value="1"/>
</dbReference>
<dbReference type="InterPro" id="IPR039231">
    <property type="entry name" value="TPGS2"/>
</dbReference>
<feature type="compositionally biased region" description="Polar residues" evidence="1">
    <location>
        <begin position="244"/>
        <end position="254"/>
    </location>
</feature>
<feature type="compositionally biased region" description="Polar residues" evidence="1">
    <location>
        <begin position="279"/>
        <end position="318"/>
    </location>
</feature>
<dbReference type="PANTHER" id="PTHR31854:SF2">
    <property type="entry name" value="TUBULIN POLYGLUTAMYLASE COMPLEX SUBUNIT 2"/>
    <property type="match status" value="1"/>
</dbReference>
<dbReference type="Proteomes" id="UP000001357">
    <property type="component" value="Unassembled WGS sequence"/>
</dbReference>
<dbReference type="EMBL" id="CH991549">
    <property type="protein sequence ID" value="EDQ89800.1"/>
    <property type="molecule type" value="Genomic_DNA"/>
</dbReference>
<dbReference type="RefSeq" id="XP_001745222.1">
    <property type="nucleotide sequence ID" value="XM_001745170.1"/>
</dbReference>
<dbReference type="InParanoid" id="A9UY51"/>
<evidence type="ECO:0000259" key="2">
    <source>
        <dbReference type="SMART" id="SM00860"/>
    </source>
</evidence>
<feature type="domain" description="Knr4/Smi1-like" evidence="2">
    <location>
        <begin position="54"/>
        <end position="209"/>
    </location>
</feature>
<proteinExistence type="predicted"/>
<gene>
    <name evidence="3" type="ORF">MONBRDRAFT_7732</name>
</gene>
<evidence type="ECO:0000256" key="1">
    <source>
        <dbReference type="SAM" id="MobiDB-lite"/>
    </source>
</evidence>
<feature type="region of interest" description="Disordered" evidence="1">
    <location>
        <begin position="244"/>
        <end position="362"/>
    </location>
</feature>
<evidence type="ECO:0000313" key="4">
    <source>
        <dbReference type="Proteomes" id="UP000001357"/>
    </source>
</evidence>
<protein>
    <recommendedName>
        <fullName evidence="2">Knr4/Smi1-like domain-containing protein</fullName>
    </recommendedName>
</protein>
<reference evidence="3 4" key="1">
    <citation type="journal article" date="2008" name="Nature">
        <title>The genome of the choanoflagellate Monosiga brevicollis and the origin of metazoans.</title>
        <authorList>
            <consortium name="JGI Sequencing"/>
            <person name="King N."/>
            <person name="Westbrook M.J."/>
            <person name="Young S.L."/>
            <person name="Kuo A."/>
            <person name="Abedin M."/>
            <person name="Chapman J."/>
            <person name="Fairclough S."/>
            <person name="Hellsten U."/>
            <person name="Isogai Y."/>
            <person name="Letunic I."/>
            <person name="Marr M."/>
            <person name="Pincus D."/>
            <person name="Putnam N."/>
            <person name="Rokas A."/>
            <person name="Wright K.J."/>
            <person name="Zuzow R."/>
            <person name="Dirks W."/>
            <person name="Good M."/>
            <person name="Goodstein D."/>
            <person name="Lemons D."/>
            <person name="Li W."/>
            <person name="Lyons J.B."/>
            <person name="Morris A."/>
            <person name="Nichols S."/>
            <person name="Richter D.J."/>
            <person name="Salamov A."/>
            <person name="Bork P."/>
            <person name="Lim W.A."/>
            <person name="Manning G."/>
            <person name="Miller W.T."/>
            <person name="McGinnis W."/>
            <person name="Shapiro H."/>
            <person name="Tjian R."/>
            <person name="Grigoriev I.V."/>
            <person name="Rokhsar D."/>
        </authorList>
    </citation>
    <scope>NUCLEOTIDE SEQUENCE [LARGE SCALE GENOMIC DNA]</scope>
    <source>
        <strain evidence="4">MX1 / ATCC 50154</strain>
    </source>
</reference>
<sequence>MSAAGDAAGAGPSKVPPRKRLDPRSIFDRLTLGLLQTLERRPTVVDVRIQATQPATLADLGAWESRHGQRLPKDLRNFFLCFNGFHLVWLTQHGATQLPVGSLQVNALADLTPLRTSKSSAPPPDVLAALVQLGLAPASSVVGNASSSSPNLEHCFRLATTIDGQAVIIELGHANDLGGIYLQDGDDRCHLLCAGFVAYFRFMTQYMGLPGWQRMRCGLPVSPAWEHWYWQFLPVNQTLRLTRPTHTTSSQTGLSKARPPRSAAPPVTIDMARIINPTRRPTSAGTNSGSAVAATGTSNGHSASTNGGASDATSSGSKKSILKRRGSRSGDGVAPTPPAQRPSNRPRANRSRTTSSSNSSKP</sequence>
<dbReference type="OMA" id="WQFLAET"/>
<keyword evidence="4" id="KW-1185">Reference proteome</keyword>
<dbReference type="STRING" id="81824.A9UY51"/>
<evidence type="ECO:0000313" key="3">
    <source>
        <dbReference type="EMBL" id="EDQ89800.1"/>
    </source>
</evidence>
<feature type="region of interest" description="Disordered" evidence="1">
    <location>
        <begin position="1"/>
        <end position="21"/>
    </location>
</feature>
<feature type="compositionally biased region" description="Low complexity" evidence="1">
    <location>
        <begin position="341"/>
        <end position="362"/>
    </location>
</feature>
<name>A9UY51_MONBE</name>
<dbReference type="KEGG" id="mbr:MONBRDRAFT_7732"/>